<evidence type="ECO:0000256" key="7">
    <source>
        <dbReference type="ARBA" id="ARBA00022695"/>
    </source>
</evidence>
<keyword evidence="10 13" id="KW-0472">Membrane</keyword>
<evidence type="ECO:0000256" key="4">
    <source>
        <dbReference type="ARBA" id="ARBA00022516"/>
    </source>
</evidence>
<keyword evidence="11" id="KW-0594">Phospholipid biosynthesis</keyword>
<dbReference type="PANTHER" id="PTHR46382">
    <property type="entry name" value="PHOSPHATIDATE CYTIDYLYLTRANSFERASE"/>
    <property type="match status" value="1"/>
</dbReference>
<dbReference type="AlphaFoldDB" id="A0A382EKT9"/>
<evidence type="ECO:0000256" key="13">
    <source>
        <dbReference type="SAM" id="Phobius"/>
    </source>
</evidence>
<evidence type="ECO:0000256" key="11">
    <source>
        <dbReference type="ARBA" id="ARBA00023209"/>
    </source>
</evidence>
<evidence type="ECO:0000256" key="3">
    <source>
        <dbReference type="ARBA" id="ARBA00022475"/>
    </source>
</evidence>
<keyword evidence="7" id="KW-0548">Nucleotidyltransferase</keyword>
<keyword evidence="4" id="KW-0444">Lipid biosynthesis</keyword>
<feature type="transmembrane region" description="Helical" evidence="13">
    <location>
        <begin position="34"/>
        <end position="52"/>
    </location>
</feature>
<reference evidence="14" key="1">
    <citation type="submission" date="2018-05" db="EMBL/GenBank/DDBJ databases">
        <authorList>
            <person name="Lanie J.A."/>
            <person name="Ng W.-L."/>
            <person name="Kazmierczak K.M."/>
            <person name="Andrzejewski T.M."/>
            <person name="Davidsen T.M."/>
            <person name="Wayne K.J."/>
            <person name="Tettelin H."/>
            <person name="Glass J.I."/>
            <person name="Rusch D."/>
            <person name="Podicherti R."/>
            <person name="Tsui H.-C.T."/>
            <person name="Winkler M.E."/>
        </authorList>
    </citation>
    <scope>NUCLEOTIDE SEQUENCE</scope>
</reference>
<dbReference type="PROSITE" id="PS01315">
    <property type="entry name" value="CDS"/>
    <property type="match status" value="1"/>
</dbReference>
<evidence type="ECO:0000256" key="8">
    <source>
        <dbReference type="ARBA" id="ARBA00022989"/>
    </source>
</evidence>
<dbReference type="Pfam" id="PF01148">
    <property type="entry name" value="CTP_transf_1"/>
    <property type="match status" value="1"/>
</dbReference>
<evidence type="ECO:0000256" key="1">
    <source>
        <dbReference type="ARBA" id="ARBA00004651"/>
    </source>
</evidence>
<sequence length="100" mass="10673">MVSPNKTLEGSIAGMVGSLLAGIIVGVWFLDYVMMGHCLLVALLCGIIGQFGDLAESLLKRHVGVKDSSNIIPGHGGVLDRVDSLLFAGPVFYCYFKLVF</sequence>
<comment type="similarity">
    <text evidence="2">Belongs to the CDS family.</text>
</comment>
<keyword evidence="5" id="KW-0808">Transferase</keyword>
<proteinExistence type="inferred from homology"/>
<dbReference type="GO" id="GO:0016024">
    <property type="term" value="P:CDP-diacylglycerol biosynthetic process"/>
    <property type="evidence" value="ECO:0007669"/>
    <property type="project" value="TreeGrafter"/>
</dbReference>
<keyword evidence="3" id="KW-1003">Cell membrane</keyword>
<gene>
    <name evidence="14" type="ORF">METZ01_LOCUS203786</name>
</gene>
<feature type="transmembrane region" description="Helical" evidence="13">
    <location>
        <begin position="12"/>
        <end position="28"/>
    </location>
</feature>
<evidence type="ECO:0000256" key="5">
    <source>
        <dbReference type="ARBA" id="ARBA00022679"/>
    </source>
</evidence>
<keyword evidence="6 13" id="KW-0812">Transmembrane</keyword>
<keyword evidence="8 13" id="KW-1133">Transmembrane helix</keyword>
<evidence type="ECO:0000256" key="6">
    <source>
        <dbReference type="ARBA" id="ARBA00022692"/>
    </source>
</evidence>
<keyword evidence="12" id="KW-1208">Phospholipid metabolism</keyword>
<accession>A0A382EKT9</accession>
<dbReference type="GO" id="GO:0004605">
    <property type="term" value="F:phosphatidate cytidylyltransferase activity"/>
    <property type="evidence" value="ECO:0007669"/>
    <property type="project" value="TreeGrafter"/>
</dbReference>
<evidence type="ECO:0008006" key="15">
    <source>
        <dbReference type="Google" id="ProtNLM"/>
    </source>
</evidence>
<organism evidence="14">
    <name type="scientific">marine metagenome</name>
    <dbReference type="NCBI Taxonomy" id="408172"/>
    <lineage>
        <taxon>unclassified sequences</taxon>
        <taxon>metagenomes</taxon>
        <taxon>ecological metagenomes</taxon>
    </lineage>
</organism>
<evidence type="ECO:0000313" key="14">
    <source>
        <dbReference type="EMBL" id="SVB50932.1"/>
    </source>
</evidence>
<evidence type="ECO:0000256" key="2">
    <source>
        <dbReference type="ARBA" id="ARBA00010185"/>
    </source>
</evidence>
<dbReference type="GO" id="GO:0005886">
    <property type="term" value="C:plasma membrane"/>
    <property type="evidence" value="ECO:0007669"/>
    <property type="project" value="UniProtKB-SubCell"/>
</dbReference>
<comment type="subcellular location">
    <subcellularLocation>
        <location evidence="1">Cell membrane</location>
        <topology evidence="1">Multi-pass membrane protein</topology>
    </subcellularLocation>
</comment>
<evidence type="ECO:0000256" key="10">
    <source>
        <dbReference type="ARBA" id="ARBA00023136"/>
    </source>
</evidence>
<dbReference type="PANTHER" id="PTHR46382:SF1">
    <property type="entry name" value="PHOSPHATIDATE CYTIDYLYLTRANSFERASE"/>
    <property type="match status" value="1"/>
</dbReference>
<evidence type="ECO:0000256" key="9">
    <source>
        <dbReference type="ARBA" id="ARBA00023098"/>
    </source>
</evidence>
<name>A0A382EKT9_9ZZZZ</name>
<dbReference type="EMBL" id="UINC01044880">
    <property type="protein sequence ID" value="SVB50932.1"/>
    <property type="molecule type" value="Genomic_DNA"/>
</dbReference>
<protein>
    <recommendedName>
        <fullName evidence="15">Phosphatidate cytidylyltransferase</fullName>
    </recommendedName>
</protein>
<evidence type="ECO:0000256" key="12">
    <source>
        <dbReference type="ARBA" id="ARBA00023264"/>
    </source>
</evidence>
<dbReference type="InterPro" id="IPR000374">
    <property type="entry name" value="PC_trans"/>
</dbReference>
<keyword evidence="9" id="KW-0443">Lipid metabolism</keyword>